<dbReference type="AlphaFoldDB" id="A0A9P0TYU4"/>
<reference evidence="2" key="1">
    <citation type="submission" date="2022-05" db="EMBL/GenBank/DDBJ databases">
        <authorList>
            <person name="Okamura Y."/>
        </authorList>
    </citation>
    <scope>NUCLEOTIDE SEQUENCE</scope>
</reference>
<evidence type="ECO:0000313" key="3">
    <source>
        <dbReference type="Proteomes" id="UP001152562"/>
    </source>
</evidence>
<feature type="region of interest" description="Disordered" evidence="1">
    <location>
        <begin position="1"/>
        <end position="24"/>
    </location>
</feature>
<keyword evidence="3" id="KW-1185">Reference proteome</keyword>
<protein>
    <submittedName>
        <fullName evidence="2">Uncharacterized protein</fullName>
    </submittedName>
</protein>
<dbReference type="Proteomes" id="UP001152562">
    <property type="component" value="Unassembled WGS sequence"/>
</dbReference>
<organism evidence="2 3">
    <name type="scientific">Pieris brassicae</name>
    <name type="common">White butterfly</name>
    <name type="synonym">Large white butterfly</name>
    <dbReference type="NCBI Taxonomy" id="7116"/>
    <lineage>
        <taxon>Eukaryota</taxon>
        <taxon>Metazoa</taxon>
        <taxon>Ecdysozoa</taxon>
        <taxon>Arthropoda</taxon>
        <taxon>Hexapoda</taxon>
        <taxon>Insecta</taxon>
        <taxon>Pterygota</taxon>
        <taxon>Neoptera</taxon>
        <taxon>Endopterygota</taxon>
        <taxon>Lepidoptera</taxon>
        <taxon>Glossata</taxon>
        <taxon>Ditrysia</taxon>
        <taxon>Papilionoidea</taxon>
        <taxon>Pieridae</taxon>
        <taxon>Pierinae</taxon>
        <taxon>Pieris</taxon>
    </lineage>
</organism>
<evidence type="ECO:0000313" key="2">
    <source>
        <dbReference type="EMBL" id="CAH4038732.1"/>
    </source>
</evidence>
<gene>
    <name evidence="2" type="ORF">PIBRA_LOCUS14239</name>
</gene>
<evidence type="ECO:0000256" key="1">
    <source>
        <dbReference type="SAM" id="MobiDB-lite"/>
    </source>
</evidence>
<comment type="caution">
    <text evidence="2">The sequence shown here is derived from an EMBL/GenBank/DDBJ whole genome shotgun (WGS) entry which is preliminary data.</text>
</comment>
<sequence>MWLSTFPSSGEFAQGGTRKKRGHPFLWGEGSGVVAALDDVGRHGRAGWWAPPPVGHAAGNTSAPMRGMYLERADITEK</sequence>
<name>A0A9P0TYU4_PIEBR</name>
<proteinExistence type="predicted"/>
<accession>A0A9P0TYU4</accession>
<dbReference type="EMBL" id="CALOZG010000087">
    <property type="protein sequence ID" value="CAH4038732.1"/>
    <property type="molecule type" value="Genomic_DNA"/>
</dbReference>